<dbReference type="InterPro" id="IPR011650">
    <property type="entry name" value="Peptidase_M20_dimer"/>
</dbReference>
<dbReference type="RefSeq" id="WP_256708999.1">
    <property type="nucleotide sequence ID" value="NZ_CP101914.1"/>
</dbReference>
<dbReference type="InterPro" id="IPR052030">
    <property type="entry name" value="Peptidase_M20/M20A_hydrolases"/>
</dbReference>
<accession>A0ABY5JUG2</accession>
<proteinExistence type="predicted"/>
<dbReference type="InterPro" id="IPR017439">
    <property type="entry name" value="Amidohydrolase"/>
</dbReference>
<name>A0ABY5JUG2_9BACI</name>
<dbReference type="PANTHER" id="PTHR30575">
    <property type="entry name" value="PEPTIDASE M20"/>
    <property type="match status" value="1"/>
</dbReference>
<dbReference type="InterPro" id="IPR002933">
    <property type="entry name" value="Peptidase_M20"/>
</dbReference>
<evidence type="ECO:0000313" key="3">
    <source>
        <dbReference type="Proteomes" id="UP001059773"/>
    </source>
</evidence>
<dbReference type="PIRSF" id="PIRSF005962">
    <property type="entry name" value="Pept_M20D_amidohydro"/>
    <property type="match status" value="1"/>
</dbReference>
<evidence type="ECO:0000259" key="1">
    <source>
        <dbReference type="Pfam" id="PF07687"/>
    </source>
</evidence>
<protein>
    <submittedName>
        <fullName evidence="2">Amidohydrolase</fullName>
    </submittedName>
</protein>
<keyword evidence="3" id="KW-1185">Reference proteome</keyword>
<gene>
    <name evidence="2" type="ORF">NP439_04680</name>
</gene>
<dbReference type="EMBL" id="CP101914">
    <property type="protein sequence ID" value="UUI03992.1"/>
    <property type="molecule type" value="Genomic_DNA"/>
</dbReference>
<dbReference type="Gene3D" id="3.40.630.10">
    <property type="entry name" value="Zn peptidases"/>
    <property type="match status" value="1"/>
</dbReference>
<dbReference type="SUPFAM" id="SSF53187">
    <property type="entry name" value="Zn-dependent exopeptidases"/>
    <property type="match status" value="1"/>
</dbReference>
<dbReference type="Pfam" id="PF07687">
    <property type="entry name" value="M20_dimer"/>
    <property type="match status" value="1"/>
</dbReference>
<dbReference type="NCBIfam" id="TIGR01891">
    <property type="entry name" value="amidohydrolases"/>
    <property type="match status" value="1"/>
</dbReference>
<dbReference type="PANTHER" id="PTHR30575:SF3">
    <property type="entry name" value="PEPTIDASE M20 DIMERISATION DOMAIN-CONTAINING PROTEIN"/>
    <property type="match status" value="1"/>
</dbReference>
<evidence type="ECO:0000313" key="2">
    <source>
        <dbReference type="EMBL" id="UUI03992.1"/>
    </source>
</evidence>
<dbReference type="SUPFAM" id="SSF55031">
    <property type="entry name" value="Bacterial exopeptidase dimerisation domain"/>
    <property type="match status" value="1"/>
</dbReference>
<reference evidence="2" key="1">
    <citation type="submission" date="2022-07" db="EMBL/GenBank/DDBJ databases">
        <title>FELIX.</title>
        <authorList>
            <person name="Wan K.H."/>
            <person name="Park S."/>
            <person name="Lawrence Q."/>
            <person name="Eichenberger J.P."/>
            <person name="Booth B.W."/>
            <person name="Piaggio A.J."/>
            <person name="Chandler J.C."/>
            <person name="Franklin A.B."/>
            <person name="Celniker S.E."/>
        </authorList>
    </citation>
    <scope>NUCLEOTIDE SEQUENCE</scope>
    <source>
        <strain evidence="2">QA-1986 374</strain>
    </source>
</reference>
<organism evidence="2 3">
    <name type="scientific">Oceanobacillus jeddahense</name>
    <dbReference type="NCBI Taxonomy" id="1462527"/>
    <lineage>
        <taxon>Bacteria</taxon>
        <taxon>Bacillati</taxon>
        <taxon>Bacillota</taxon>
        <taxon>Bacilli</taxon>
        <taxon>Bacillales</taxon>
        <taxon>Bacillaceae</taxon>
        <taxon>Oceanobacillus</taxon>
    </lineage>
</organism>
<dbReference type="InterPro" id="IPR036264">
    <property type="entry name" value="Bact_exopeptidase_dim_dom"/>
</dbReference>
<feature type="domain" description="Peptidase M20 dimerisation" evidence="1">
    <location>
        <begin position="225"/>
        <end position="304"/>
    </location>
</feature>
<sequence>MLQELQQFAVDTRRKFHTVPEAGFTEFITTFEIYQLLQNLSFHLYIGKEIMDSDERMGLPKPEEIEASKERALAYGVPEAFVEKLDGGHTGVVAVLDTGRKGPHIALRYDIDGLPIIESDEEGHAPFDEGFRSKHSQEMHACGHDGHISIGLAAAKYIDANKEKLTGKFTIIFQPAEEGLRGANSIVQKGWVDKVDYFMSGHIGINALQAGSVAATANQILASTKFDVTFKGKSAHAGVEPNEGKNALNAAATALLQLNAIPRHRDGATRINVGHLSGGSGRNVIADEAVMLVGTRGETTELNQYMYQEAERIIQASAAMYDIESNISFMGQGLGTVCDAAWIDIVKEACQNNSDVKEVYDVLPLKASEDVSYMMDHVQKNGGLATYMIFPSLLPAGHHHPQFDIDEEAIRTAVSVYIDVIHYLQPTIN</sequence>
<dbReference type="Pfam" id="PF01546">
    <property type="entry name" value="Peptidase_M20"/>
    <property type="match status" value="1"/>
</dbReference>
<dbReference type="Proteomes" id="UP001059773">
    <property type="component" value="Chromosome"/>
</dbReference>